<evidence type="ECO:0000313" key="2">
    <source>
        <dbReference type="Proteomes" id="UP000472272"/>
    </source>
</evidence>
<dbReference type="Ensembl" id="ENSPMRT00000022305.1">
    <property type="protein sequence ID" value="ENSPMRP00000021007.1"/>
    <property type="gene ID" value="ENSPMRG00000013659.1"/>
</dbReference>
<evidence type="ECO:0000313" key="1">
    <source>
        <dbReference type="Ensembl" id="ENSPMRP00000021007.1"/>
    </source>
</evidence>
<dbReference type="AlphaFoldDB" id="A0A670JD07"/>
<reference evidence="1 2" key="1">
    <citation type="journal article" date="2019" name="Proc. Natl. Acad. Sci. U.S.A.">
        <title>Regulatory changes in pterin and carotenoid genes underlie balanced color polymorphisms in the wall lizard.</title>
        <authorList>
            <person name="Andrade P."/>
            <person name="Pinho C."/>
            <person name="Perez I de Lanuza G."/>
            <person name="Afonso S."/>
            <person name="Brejcha J."/>
            <person name="Rubin C.J."/>
            <person name="Wallerman O."/>
            <person name="Pereira P."/>
            <person name="Sabatino S.J."/>
            <person name="Bellati A."/>
            <person name="Pellitteri-Rosa D."/>
            <person name="Bosakova Z."/>
            <person name="Bunikis I."/>
            <person name="Carretero M.A."/>
            <person name="Feiner N."/>
            <person name="Marsik P."/>
            <person name="Pauperio F."/>
            <person name="Salvi D."/>
            <person name="Soler L."/>
            <person name="While G.M."/>
            <person name="Uller T."/>
            <person name="Font E."/>
            <person name="Andersson L."/>
            <person name="Carneiro M."/>
        </authorList>
    </citation>
    <scope>NUCLEOTIDE SEQUENCE</scope>
</reference>
<organism evidence="1 2">
    <name type="scientific">Podarcis muralis</name>
    <name type="common">Wall lizard</name>
    <name type="synonym">Lacerta muralis</name>
    <dbReference type="NCBI Taxonomy" id="64176"/>
    <lineage>
        <taxon>Eukaryota</taxon>
        <taxon>Metazoa</taxon>
        <taxon>Chordata</taxon>
        <taxon>Craniata</taxon>
        <taxon>Vertebrata</taxon>
        <taxon>Euteleostomi</taxon>
        <taxon>Lepidosauria</taxon>
        <taxon>Squamata</taxon>
        <taxon>Bifurcata</taxon>
        <taxon>Unidentata</taxon>
        <taxon>Episquamata</taxon>
        <taxon>Laterata</taxon>
        <taxon>Lacertibaenia</taxon>
        <taxon>Lacertidae</taxon>
        <taxon>Podarcis</taxon>
    </lineage>
</organism>
<reference evidence="1" key="3">
    <citation type="submission" date="2025-09" db="UniProtKB">
        <authorList>
            <consortium name="Ensembl"/>
        </authorList>
    </citation>
    <scope>IDENTIFICATION</scope>
</reference>
<dbReference type="GeneTree" id="ENSGT01030000234945"/>
<name>A0A670JD07_PODMU</name>
<dbReference type="Proteomes" id="UP000472272">
    <property type="component" value="Chromosome 9"/>
</dbReference>
<sequence length="947" mass="100305">LVAGVAGDVVRQRRVQAARHLALHDGGVGQALVDEDVQQRRGGLRRLPAVVDLHHQAVQAVVLGRQLAHQRHDAARRVDLEQLERVAAHDAIAQLRVLASVRVFGLHRGHHGAHVAGGRQHRVGAVGRRRDHGRVVVLIHDEERHGGRGRAGRLSSIHGLYLEGVAGLQLAVERDRRVDGARVVLDGEDARRALRLVPGLYGEAELRVAPLVGVHHCHHAHWAVGLQVLLDVEGEHVLHEARLVVVAVGHAHHHRGGALQRRDPFVPGRHLELVGVPLLAIQNGLDAHVPGIGVDGEEASGRLGRERGRLQGIGNLGVLATVGVRGYHRGHALSGSVVLREGYLQHGLAENGRVVVGVPDAHQQGVVAGQAGAPRVHGHDDHVVVSHGLIVQRRRGVQEILALVLGLPFTLAGRLELERHVAHHGAGHHAVLALIPVGHLHQGDGGVHQDVFGHAGHAVAQRDAPDLTDVDGGHVVILVADVEHHRGLVRLGGLPAVPGHDGEAELVHFLAVDAVQHAEPARRLVEAQQAAHGLGGCPEDVLDLAVHPDVGVRRPQLQDRGAGAAVLSQVGLVDALLEAGAVVVHVGDKHSQDGLRGARRISAVPHPQSQLVRVPLLPIQRPFDDQLGLLLAIGGVRHLQLKHAAPGSAVGLLPPLAAPGVEGAVGGGRSRAPPAPSAPIGLLEQLVALDAVAPEVPVGGSGQQVEGAHGAVLLDGKGEHGGGEGRGVVVDVQDDDPAFEEVHPALRRADHGHLEVQEALVLVEDHLALRQLLAVDAPLGGAQLARHVVDLQVVGAGLQAERHLARARHDAQVRSHVADADVGRSFLGQPVSQHLLSRRQADPKRRRQQEQEAAAAVAALHKAQERPHLPHLLERPMKDPTTTTFLCPPVPINAPLGKPTRRCLGVWRGGGGVEGRMEVMRVVINYKILLLLQKTSGLIPSGAKKKG</sequence>
<dbReference type="OMA" id="CHLELVG"/>
<reference evidence="1" key="2">
    <citation type="submission" date="2025-08" db="UniProtKB">
        <authorList>
            <consortium name="Ensembl"/>
        </authorList>
    </citation>
    <scope>IDENTIFICATION</scope>
</reference>
<protein>
    <submittedName>
        <fullName evidence="1">Uncharacterized protein</fullName>
    </submittedName>
</protein>
<keyword evidence="2" id="KW-1185">Reference proteome</keyword>
<proteinExistence type="predicted"/>
<accession>A0A670JD07</accession>